<feature type="region of interest" description="Disordered" evidence="1">
    <location>
        <begin position="344"/>
        <end position="364"/>
    </location>
</feature>
<dbReference type="InterPro" id="IPR036052">
    <property type="entry name" value="TrpB-like_PALP_sf"/>
</dbReference>
<dbReference type="EMBL" id="LAZR01021322">
    <property type="protein sequence ID" value="KKL85746.1"/>
    <property type="molecule type" value="Genomic_DNA"/>
</dbReference>
<dbReference type="InterPro" id="IPR001926">
    <property type="entry name" value="TrpB-like_PALP"/>
</dbReference>
<dbReference type="PANTHER" id="PTHR42937">
    <property type="match status" value="1"/>
</dbReference>
<accession>A0A0F9G5P7</accession>
<dbReference type="Gene3D" id="3.40.50.1100">
    <property type="match status" value="2"/>
</dbReference>
<feature type="domain" description="Tryptophan synthase beta chain-like PALP" evidence="2">
    <location>
        <begin position="37"/>
        <end position="338"/>
    </location>
</feature>
<sequence length="372" mass="38092">MVYLKNPHRGDGLPVGPLPLARSEMVAQLLSRCPRHAATPLRDLPELAARHGIARLHLKDESARMGLGSFKALGAAFVIARAAQAASDGAAIDGRTLQGHTYVAASAGNHGLSVAAGARLFGARAVIFLAETVPEGFADRLRAMGAEVQRAGATYEASMQAAQDHAAAQGWTLLSDSSWEGYIELPTAVMEGYLQLAMECAQQIAQPPTHILLQAGVGGLAAAAARHFRAVWGDAPQIVVVEPDRAPALHDSIRAGWLVTADGPVSSMGRLDCKTPSLVALAGLSQDADAFVTITDAEAAAGVAELAAQGLPTTPSGAAGYAALACGLPGLGAEARVLGGDSQVAGEDDLQPAAQGEAVDGRDEGLRYGLAP</sequence>
<evidence type="ECO:0000313" key="3">
    <source>
        <dbReference type="EMBL" id="KKL85746.1"/>
    </source>
</evidence>
<dbReference type="AlphaFoldDB" id="A0A0F9G5P7"/>
<gene>
    <name evidence="3" type="ORF">LCGC14_1951660</name>
</gene>
<organism evidence="3">
    <name type="scientific">marine sediment metagenome</name>
    <dbReference type="NCBI Taxonomy" id="412755"/>
    <lineage>
        <taxon>unclassified sequences</taxon>
        <taxon>metagenomes</taxon>
        <taxon>ecological metagenomes</taxon>
    </lineage>
</organism>
<reference evidence="3" key="1">
    <citation type="journal article" date="2015" name="Nature">
        <title>Complex archaea that bridge the gap between prokaryotes and eukaryotes.</title>
        <authorList>
            <person name="Spang A."/>
            <person name="Saw J.H."/>
            <person name="Jorgensen S.L."/>
            <person name="Zaremba-Niedzwiedzka K."/>
            <person name="Martijn J."/>
            <person name="Lind A.E."/>
            <person name="van Eijk R."/>
            <person name="Schleper C."/>
            <person name="Guy L."/>
            <person name="Ettema T.J."/>
        </authorList>
    </citation>
    <scope>NUCLEOTIDE SEQUENCE</scope>
</reference>
<dbReference type="SUPFAM" id="SSF53686">
    <property type="entry name" value="Tryptophan synthase beta subunit-like PLP-dependent enzymes"/>
    <property type="match status" value="1"/>
</dbReference>
<proteinExistence type="predicted"/>
<evidence type="ECO:0000256" key="1">
    <source>
        <dbReference type="SAM" id="MobiDB-lite"/>
    </source>
</evidence>
<evidence type="ECO:0000259" key="2">
    <source>
        <dbReference type="Pfam" id="PF00291"/>
    </source>
</evidence>
<comment type="caution">
    <text evidence="3">The sequence shown here is derived from an EMBL/GenBank/DDBJ whole genome shotgun (WGS) entry which is preliminary data.</text>
</comment>
<protein>
    <recommendedName>
        <fullName evidence="2">Tryptophan synthase beta chain-like PALP domain-containing protein</fullName>
    </recommendedName>
</protein>
<name>A0A0F9G5P7_9ZZZZ</name>
<dbReference type="PANTHER" id="PTHR42937:SF1">
    <property type="entry name" value="DIAMINOPROPIONATE AMMONIA-LYASE"/>
    <property type="match status" value="1"/>
</dbReference>
<dbReference type="Pfam" id="PF00291">
    <property type="entry name" value="PALP"/>
    <property type="match status" value="1"/>
</dbReference>
<feature type="non-terminal residue" evidence="3">
    <location>
        <position position="372"/>
    </location>
</feature>